<reference evidence="2 3" key="1">
    <citation type="submission" date="2014-04" db="EMBL/GenBank/DDBJ databases">
        <authorList>
            <consortium name="DOE Joint Genome Institute"/>
            <person name="Kuo A."/>
            <person name="Gay G."/>
            <person name="Dore J."/>
            <person name="Kohler A."/>
            <person name="Nagy L.G."/>
            <person name="Floudas D."/>
            <person name="Copeland A."/>
            <person name="Barry K.W."/>
            <person name="Cichocki N."/>
            <person name="Veneault-Fourrey C."/>
            <person name="LaButti K."/>
            <person name="Lindquist E.A."/>
            <person name="Lipzen A."/>
            <person name="Lundell T."/>
            <person name="Morin E."/>
            <person name="Murat C."/>
            <person name="Sun H."/>
            <person name="Tunlid A."/>
            <person name="Henrissat B."/>
            <person name="Grigoriev I.V."/>
            <person name="Hibbett D.S."/>
            <person name="Martin F."/>
            <person name="Nordberg H.P."/>
            <person name="Cantor M.N."/>
            <person name="Hua S.X."/>
        </authorList>
    </citation>
    <scope>NUCLEOTIDE SEQUENCE [LARGE SCALE GENOMIC DNA]</scope>
    <source>
        <strain evidence="3">h7</strain>
    </source>
</reference>
<dbReference type="HOGENOM" id="CLU_627075_0_0_1"/>
<dbReference type="Pfam" id="PF20414">
    <property type="entry name" value="DUF6698"/>
    <property type="match status" value="1"/>
</dbReference>
<dbReference type="OrthoDB" id="3160134at2759"/>
<dbReference type="InterPro" id="IPR046521">
    <property type="entry name" value="DUF6698"/>
</dbReference>
<dbReference type="STRING" id="686832.A0A0C3CED7"/>
<name>A0A0C3CED7_HEBCY</name>
<feature type="region of interest" description="Disordered" evidence="1">
    <location>
        <begin position="1"/>
        <end position="72"/>
    </location>
</feature>
<dbReference type="EMBL" id="KN831777">
    <property type="protein sequence ID" value="KIM42574.1"/>
    <property type="molecule type" value="Genomic_DNA"/>
</dbReference>
<keyword evidence="3" id="KW-1185">Reference proteome</keyword>
<reference evidence="3" key="2">
    <citation type="submission" date="2015-01" db="EMBL/GenBank/DDBJ databases">
        <title>Evolutionary Origins and Diversification of the Mycorrhizal Mutualists.</title>
        <authorList>
            <consortium name="DOE Joint Genome Institute"/>
            <consortium name="Mycorrhizal Genomics Consortium"/>
            <person name="Kohler A."/>
            <person name="Kuo A."/>
            <person name="Nagy L.G."/>
            <person name="Floudas D."/>
            <person name="Copeland A."/>
            <person name="Barry K.W."/>
            <person name="Cichocki N."/>
            <person name="Veneault-Fourrey C."/>
            <person name="LaButti K."/>
            <person name="Lindquist E.A."/>
            <person name="Lipzen A."/>
            <person name="Lundell T."/>
            <person name="Morin E."/>
            <person name="Murat C."/>
            <person name="Riley R."/>
            <person name="Ohm R."/>
            <person name="Sun H."/>
            <person name="Tunlid A."/>
            <person name="Henrissat B."/>
            <person name="Grigoriev I.V."/>
            <person name="Hibbett D.S."/>
            <person name="Martin F."/>
        </authorList>
    </citation>
    <scope>NUCLEOTIDE SEQUENCE [LARGE SCALE GENOMIC DNA]</scope>
    <source>
        <strain evidence="3">h7</strain>
    </source>
</reference>
<proteinExistence type="predicted"/>
<sequence>MTRGQTRRRSTGIHQRHRIRNGRSTRSSSPGPGSVPGSSSPPRGRSRESSGCNLSNHDEVPSDEEPERDTSIENISDGYLSFKGRIFGRFRLMWEDLRPIVEEGMLIDAGKQLMRRRWVSEYKDLVALAPLVPDLVLDIGEGGLQRLDQARSKARASDVGTMKQNVHRWRQFTPPIDAVDARHLLGFHNMTTGRLLCPCDLNWDDLGYLLFRTITSSFDTSDCRIQKGLRDGTRKVQPQDFPLFLWKNEKVSSTDFFDGFMQGDMVLKSFLHIFIGPSAAHSSASGRSTRKGNAALHGIRTQAHIDPKFAFLKFRFVISDQSVLSQGGSTKGRWAYKEFYNALIGAMKDMEEDDLGDLLGWWQDIVFGGVEEEPEDQDPDVAADKKARKAAAATRDVARLTGTEITNMTGINILGSLRTNGRVRTGPTGTPSRQRIG</sequence>
<gene>
    <name evidence="2" type="ORF">M413DRAFT_10120</name>
</gene>
<feature type="compositionally biased region" description="Basic residues" evidence="1">
    <location>
        <begin position="1"/>
        <end position="23"/>
    </location>
</feature>
<evidence type="ECO:0000256" key="1">
    <source>
        <dbReference type="SAM" id="MobiDB-lite"/>
    </source>
</evidence>
<evidence type="ECO:0000313" key="3">
    <source>
        <dbReference type="Proteomes" id="UP000053424"/>
    </source>
</evidence>
<accession>A0A0C3CED7</accession>
<evidence type="ECO:0000313" key="2">
    <source>
        <dbReference type="EMBL" id="KIM42574.1"/>
    </source>
</evidence>
<protein>
    <submittedName>
        <fullName evidence="2">Uncharacterized protein</fullName>
    </submittedName>
</protein>
<feature type="compositionally biased region" description="Low complexity" evidence="1">
    <location>
        <begin position="24"/>
        <end position="43"/>
    </location>
</feature>
<organism evidence="2 3">
    <name type="scientific">Hebeloma cylindrosporum</name>
    <dbReference type="NCBI Taxonomy" id="76867"/>
    <lineage>
        <taxon>Eukaryota</taxon>
        <taxon>Fungi</taxon>
        <taxon>Dikarya</taxon>
        <taxon>Basidiomycota</taxon>
        <taxon>Agaricomycotina</taxon>
        <taxon>Agaricomycetes</taxon>
        <taxon>Agaricomycetidae</taxon>
        <taxon>Agaricales</taxon>
        <taxon>Agaricineae</taxon>
        <taxon>Hymenogastraceae</taxon>
        <taxon>Hebeloma</taxon>
    </lineage>
</organism>
<dbReference type="Proteomes" id="UP000053424">
    <property type="component" value="Unassembled WGS sequence"/>
</dbReference>
<dbReference type="AlphaFoldDB" id="A0A0C3CED7"/>